<dbReference type="AlphaFoldDB" id="A0A3A3Z352"/>
<evidence type="ECO:0000313" key="8">
    <source>
        <dbReference type="Proteomes" id="UP000265614"/>
    </source>
</evidence>
<protein>
    <recommendedName>
        <fullName evidence="5">5-formyltetrahydrofolate cyclo-ligase</fullName>
        <ecNumber evidence="5">6.3.3.2</ecNumber>
    </recommendedName>
</protein>
<accession>A0A3A3Z352</accession>
<evidence type="ECO:0000256" key="6">
    <source>
        <dbReference type="SAM" id="MobiDB-lite"/>
    </source>
</evidence>
<organism evidence="7 8">
    <name type="scientific">Vallicoccus soli</name>
    <dbReference type="NCBI Taxonomy" id="2339232"/>
    <lineage>
        <taxon>Bacteria</taxon>
        <taxon>Bacillati</taxon>
        <taxon>Actinomycetota</taxon>
        <taxon>Actinomycetes</taxon>
        <taxon>Motilibacterales</taxon>
        <taxon>Vallicoccaceae</taxon>
        <taxon>Vallicoccus</taxon>
    </lineage>
</organism>
<evidence type="ECO:0000256" key="3">
    <source>
        <dbReference type="ARBA" id="ARBA00022840"/>
    </source>
</evidence>
<dbReference type="PANTHER" id="PTHR23407">
    <property type="entry name" value="ATPASE INHIBITOR/5-FORMYLTETRAHYDROFOLATE CYCLO-LIGASE"/>
    <property type="match status" value="1"/>
</dbReference>
<feature type="binding site" evidence="4">
    <location>
        <begin position="25"/>
        <end position="29"/>
    </location>
    <ligand>
        <name>ATP</name>
        <dbReference type="ChEBI" id="CHEBI:30616"/>
    </ligand>
</feature>
<dbReference type="Gene3D" id="3.40.50.10420">
    <property type="entry name" value="NagB/RpiA/CoA transferase-like"/>
    <property type="match status" value="1"/>
</dbReference>
<dbReference type="Pfam" id="PF01812">
    <property type="entry name" value="5-FTHF_cyc-lig"/>
    <property type="match status" value="1"/>
</dbReference>
<keyword evidence="5" id="KW-0479">Metal-binding</keyword>
<dbReference type="PANTHER" id="PTHR23407:SF1">
    <property type="entry name" value="5-FORMYLTETRAHYDROFOLATE CYCLO-LIGASE"/>
    <property type="match status" value="1"/>
</dbReference>
<comment type="catalytic activity">
    <reaction evidence="5">
        <text>(6S)-5-formyl-5,6,7,8-tetrahydrofolate + ATP = (6R)-5,10-methenyltetrahydrofolate + ADP + phosphate</text>
        <dbReference type="Rhea" id="RHEA:10488"/>
        <dbReference type="ChEBI" id="CHEBI:30616"/>
        <dbReference type="ChEBI" id="CHEBI:43474"/>
        <dbReference type="ChEBI" id="CHEBI:57455"/>
        <dbReference type="ChEBI" id="CHEBI:57457"/>
        <dbReference type="ChEBI" id="CHEBI:456216"/>
        <dbReference type="EC" id="6.3.3.2"/>
    </reaction>
</comment>
<gene>
    <name evidence="7" type="ORF">D5H78_02390</name>
</gene>
<feature type="compositionally biased region" description="Low complexity" evidence="6">
    <location>
        <begin position="1"/>
        <end position="15"/>
    </location>
</feature>
<evidence type="ECO:0000256" key="2">
    <source>
        <dbReference type="ARBA" id="ARBA00022741"/>
    </source>
</evidence>
<keyword evidence="5" id="KW-0460">Magnesium</keyword>
<evidence type="ECO:0000256" key="5">
    <source>
        <dbReference type="RuleBase" id="RU361279"/>
    </source>
</evidence>
<sequence>MTNVTPSAAAPATLSPGGGDVRAAKAALRRRLLAARRAAGPAGAAEADALAAAVLALLPPPGAPGAGTVAAYAAAGTEPPTAGLLVRLRAAGWRVLLPVLREDDDLDWAAWDGGPLVPGRRGLREPAGPRLGREAVAGAGLVVVPALAVGRDGTRLGRGGGSYDRALARARRAPVVALLRRGELLDAVPAEPHDARVHLAVDPGGAHRLSAPGAGGG</sequence>
<comment type="cofactor">
    <cofactor evidence="5">
        <name>Mg(2+)</name>
        <dbReference type="ChEBI" id="CHEBI:18420"/>
    </cofactor>
</comment>
<reference evidence="7 8" key="1">
    <citation type="submission" date="2018-09" db="EMBL/GenBank/DDBJ databases">
        <title>YIM 75000 draft genome.</title>
        <authorList>
            <person name="Tang S."/>
            <person name="Feng Y."/>
        </authorList>
    </citation>
    <scope>NUCLEOTIDE SEQUENCE [LARGE SCALE GENOMIC DNA]</scope>
    <source>
        <strain evidence="7 8">YIM 75000</strain>
    </source>
</reference>
<dbReference type="InterPro" id="IPR037171">
    <property type="entry name" value="NagB/RpiA_transferase-like"/>
</dbReference>
<keyword evidence="8" id="KW-1185">Reference proteome</keyword>
<dbReference type="InterPro" id="IPR002698">
    <property type="entry name" value="FTHF_cligase"/>
</dbReference>
<dbReference type="SUPFAM" id="SSF100950">
    <property type="entry name" value="NagB/RpiA/CoA transferase-like"/>
    <property type="match status" value="1"/>
</dbReference>
<comment type="caution">
    <text evidence="7">The sequence shown here is derived from an EMBL/GenBank/DDBJ whole genome shotgun (WGS) entry which is preliminary data.</text>
</comment>
<proteinExistence type="inferred from homology"/>
<dbReference type="GO" id="GO:0009396">
    <property type="term" value="P:folic acid-containing compound biosynthetic process"/>
    <property type="evidence" value="ECO:0007669"/>
    <property type="project" value="TreeGrafter"/>
</dbReference>
<evidence type="ECO:0000313" key="7">
    <source>
        <dbReference type="EMBL" id="RJK97844.1"/>
    </source>
</evidence>
<dbReference type="OrthoDB" id="3242798at2"/>
<dbReference type="EC" id="6.3.3.2" evidence="5"/>
<keyword evidence="3 4" id="KW-0067">ATP-binding</keyword>
<dbReference type="PIRSF" id="PIRSF006806">
    <property type="entry name" value="FTHF_cligase"/>
    <property type="match status" value="1"/>
</dbReference>
<dbReference type="GO" id="GO:0030272">
    <property type="term" value="F:5-formyltetrahydrofolate cyclo-ligase activity"/>
    <property type="evidence" value="ECO:0007669"/>
    <property type="project" value="UniProtKB-EC"/>
</dbReference>
<evidence type="ECO:0000256" key="4">
    <source>
        <dbReference type="PIRSR" id="PIRSR006806-1"/>
    </source>
</evidence>
<keyword evidence="2 4" id="KW-0547">Nucleotide-binding</keyword>
<evidence type="ECO:0000256" key="1">
    <source>
        <dbReference type="ARBA" id="ARBA00010638"/>
    </source>
</evidence>
<dbReference type="GO" id="GO:0005524">
    <property type="term" value="F:ATP binding"/>
    <property type="evidence" value="ECO:0007669"/>
    <property type="project" value="UniProtKB-KW"/>
</dbReference>
<feature type="region of interest" description="Disordered" evidence="6">
    <location>
        <begin position="1"/>
        <end position="20"/>
    </location>
</feature>
<feature type="binding site" evidence="4">
    <location>
        <begin position="155"/>
        <end position="163"/>
    </location>
    <ligand>
        <name>ATP</name>
        <dbReference type="ChEBI" id="CHEBI:30616"/>
    </ligand>
</feature>
<feature type="binding site" evidence="4">
    <location>
        <position position="78"/>
    </location>
    <ligand>
        <name>substrate</name>
    </ligand>
</feature>
<name>A0A3A3Z352_9ACTN</name>
<dbReference type="GO" id="GO:0046872">
    <property type="term" value="F:metal ion binding"/>
    <property type="evidence" value="ECO:0007669"/>
    <property type="project" value="UniProtKB-KW"/>
</dbReference>
<dbReference type="InterPro" id="IPR024185">
    <property type="entry name" value="FTHF_cligase-like_sf"/>
</dbReference>
<dbReference type="EMBL" id="QZEZ01000001">
    <property type="protein sequence ID" value="RJK97844.1"/>
    <property type="molecule type" value="Genomic_DNA"/>
</dbReference>
<comment type="similarity">
    <text evidence="1 5">Belongs to the 5-formyltetrahydrofolate cyclo-ligase family.</text>
</comment>
<keyword evidence="7" id="KW-0436">Ligase</keyword>
<dbReference type="NCBIfam" id="TIGR02727">
    <property type="entry name" value="MTHFS_bact"/>
    <property type="match status" value="1"/>
</dbReference>
<dbReference type="Proteomes" id="UP000265614">
    <property type="component" value="Unassembled WGS sequence"/>
</dbReference>
<dbReference type="GO" id="GO:0035999">
    <property type="term" value="P:tetrahydrofolate interconversion"/>
    <property type="evidence" value="ECO:0007669"/>
    <property type="project" value="TreeGrafter"/>
</dbReference>